<reference evidence="11" key="1">
    <citation type="submission" date="2011-10" db="EMBL/GenBank/DDBJ databases">
        <title>The complete genome of chromosome of Thermovirga lienii DSM 17291.</title>
        <authorList>
            <consortium name="US DOE Joint Genome Institute (JGI-PGF)"/>
            <person name="Lucas S."/>
            <person name="Copeland A."/>
            <person name="Lapidus A."/>
            <person name="Glavina del Rio T."/>
            <person name="Dalin E."/>
            <person name="Tice H."/>
            <person name="Bruce D."/>
            <person name="Goodwin L."/>
            <person name="Pitluck S."/>
            <person name="Peters L."/>
            <person name="Mikhailova N."/>
            <person name="Saunders E."/>
            <person name="Kyrpides N."/>
            <person name="Mavromatis K."/>
            <person name="Ivanova N."/>
            <person name="Last F.I."/>
            <person name="Brettin T."/>
            <person name="Detter J.C."/>
            <person name="Han C."/>
            <person name="Larimer F."/>
            <person name="Land M."/>
            <person name="Hauser L."/>
            <person name="Markowitz V."/>
            <person name="Cheng J.-F."/>
            <person name="Hugenholtz P."/>
            <person name="Woyke T."/>
            <person name="Wu D."/>
            <person name="Spring S."/>
            <person name="Schroeder M."/>
            <person name="Brambilla E.-M."/>
            <person name="Klenk H.-P."/>
            <person name="Eisen J.A."/>
        </authorList>
    </citation>
    <scope>NUCLEOTIDE SEQUENCE [LARGE SCALE GENOMIC DNA]</scope>
    <source>
        <strain evidence="11">ATCC BAA-1197 / DSM 17291 / Cas60314</strain>
    </source>
</reference>
<organism evidence="10 11">
    <name type="scientific">Thermovirga lienii (strain ATCC BAA-1197 / DSM 17291 / Cas60314)</name>
    <dbReference type="NCBI Taxonomy" id="580340"/>
    <lineage>
        <taxon>Bacteria</taxon>
        <taxon>Thermotogati</taxon>
        <taxon>Synergistota</taxon>
        <taxon>Synergistia</taxon>
        <taxon>Synergistales</taxon>
        <taxon>Thermovirgaceae</taxon>
        <taxon>Thermovirga</taxon>
    </lineage>
</organism>
<dbReference type="InterPro" id="IPR045186">
    <property type="entry name" value="Indole-3-glycerol_P_synth"/>
</dbReference>
<evidence type="ECO:0000256" key="6">
    <source>
        <dbReference type="ARBA" id="ARBA00022822"/>
    </source>
</evidence>
<dbReference type="InterPro" id="IPR013798">
    <property type="entry name" value="Indole-3-glycerol_P_synth_dom"/>
</dbReference>
<evidence type="ECO:0000256" key="2">
    <source>
        <dbReference type="ARBA" id="ARBA00004696"/>
    </source>
</evidence>
<dbReference type="GO" id="GO:0004640">
    <property type="term" value="F:phosphoribosylanthranilate isomerase activity"/>
    <property type="evidence" value="ECO:0007669"/>
    <property type="project" value="TreeGrafter"/>
</dbReference>
<dbReference type="GO" id="GO:0004425">
    <property type="term" value="F:indole-3-glycerol-phosphate synthase activity"/>
    <property type="evidence" value="ECO:0007669"/>
    <property type="project" value="UniProtKB-EC"/>
</dbReference>
<keyword evidence="7" id="KW-0057">Aromatic amino acid biosynthesis</keyword>
<comment type="pathway">
    <text evidence="2">Amino-acid biosynthesis; L-tryptophan biosynthesis; L-tryptophan from chorismate: step 4/5.</text>
</comment>
<evidence type="ECO:0000256" key="3">
    <source>
        <dbReference type="ARBA" id="ARBA00012362"/>
    </source>
</evidence>
<sequence length="250" mass="27686">MTLSRIVEAKKAEIKRMKAPRRSLKEAISSARGLAVIAEIKKASPSRGVIERTLTPEARFQKYVEGGAVAVSVVTEGNFFGGSNETLRQLSAISPVPLLRKDFIIDPLQLYESLFLGADAVLLIASLLEGKKLSMMVEKALELGLEVLLEVHTPDELKRAMDTPARIIGINNRNLKDFSIDLRVTQRMMDLARKLENPLKRKMVSESGISSLEDALFLASCGVDALLVGTYLVEAQDPQDRIREIVERTR</sequence>
<dbReference type="PANTHER" id="PTHR22854:SF2">
    <property type="entry name" value="INDOLE-3-GLYCEROL-PHOSPHATE SYNTHASE"/>
    <property type="match status" value="1"/>
</dbReference>
<dbReference type="PROSITE" id="PS00614">
    <property type="entry name" value="IGPS"/>
    <property type="match status" value="1"/>
</dbReference>
<reference evidence="10 11" key="2">
    <citation type="journal article" date="2012" name="Stand. Genomic Sci.">
        <title>Genome sequence of the moderately thermophilic, amino-acid-degrading and sulfur-reducing bacterium Thermovirga lienii type strain (Cas60314(T)).</title>
        <authorList>
            <person name="Goker M."/>
            <person name="Saunders E."/>
            <person name="Lapidus A."/>
            <person name="Nolan M."/>
            <person name="Lucas S."/>
            <person name="Hammon N."/>
            <person name="Deshpande S."/>
            <person name="Cheng J.F."/>
            <person name="Han C."/>
            <person name="Tapia R."/>
            <person name="Goodwin L.A."/>
            <person name="Pitluck S."/>
            <person name="Liolios K."/>
            <person name="Mavromatis K."/>
            <person name="Pagani I."/>
            <person name="Ivanova N."/>
            <person name="Mikhailova N."/>
            <person name="Pati A."/>
            <person name="Chen A."/>
            <person name="Palaniappan K."/>
            <person name="Land M."/>
            <person name="Chang Y.J."/>
            <person name="Jeffries C.D."/>
            <person name="Brambilla E.M."/>
            <person name="Rohde M."/>
            <person name="Spring S."/>
            <person name="Detter J.C."/>
            <person name="Woyke T."/>
            <person name="Bristow J."/>
            <person name="Eisen J.A."/>
            <person name="Markowitz V."/>
            <person name="Hugenholtz P."/>
            <person name="Kyrpides N.C."/>
            <person name="Klenk H.P."/>
        </authorList>
    </citation>
    <scope>NUCLEOTIDE SEQUENCE [LARGE SCALE GENOMIC DNA]</scope>
    <source>
        <strain evidence="11">ATCC BAA-1197 / DSM 17291 / Cas60314</strain>
    </source>
</reference>
<dbReference type="InterPro" id="IPR011060">
    <property type="entry name" value="RibuloseP-bd_barrel"/>
</dbReference>
<evidence type="ECO:0000256" key="7">
    <source>
        <dbReference type="ARBA" id="ARBA00023141"/>
    </source>
</evidence>
<dbReference type="Proteomes" id="UP000005868">
    <property type="component" value="Chromosome"/>
</dbReference>
<accession>G7V918</accession>
<dbReference type="GO" id="GO:0000162">
    <property type="term" value="P:L-tryptophan biosynthetic process"/>
    <property type="evidence" value="ECO:0007669"/>
    <property type="project" value="UniProtKB-UniPathway"/>
</dbReference>
<dbReference type="InterPro" id="IPR013785">
    <property type="entry name" value="Aldolase_TIM"/>
</dbReference>
<keyword evidence="4" id="KW-0028">Amino-acid biosynthesis</keyword>
<dbReference type="EMBL" id="CP003096">
    <property type="protein sequence ID" value="AER67552.1"/>
    <property type="molecule type" value="Genomic_DNA"/>
</dbReference>
<protein>
    <recommendedName>
        <fullName evidence="3">indole-3-glycerol-phosphate synthase</fullName>
        <ecNumber evidence="3">4.1.1.48</ecNumber>
    </recommendedName>
</protein>
<dbReference type="CDD" id="cd00331">
    <property type="entry name" value="IGPS"/>
    <property type="match status" value="1"/>
</dbReference>
<dbReference type="AlphaFoldDB" id="G7V918"/>
<dbReference type="KEGG" id="tli:Tlie_1842"/>
<feature type="domain" description="Indole-3-glycerol phosphate synthase" evidence="9">
    <location>
        <begin position="13"/>
        <end position="244"/>
    </location>
</feature>
<dbReference type="EC" id="4.1.1.48" evidence="3"/>
<name>G7V918_THELD</name>
<dbReference type="InterPro" id="IPR001468">
    <property type="entry name" value="Indole-3-GlycerolPSynthase_CS"/>
</dbReference>
<keyword evidence="6" id="KW-0822">Tryptophan biosynthesis</keyword>
<evidence type="ECO:0000256" key="8">
    <source>
        <dbReference type="ARBA" id="ARBA00023239"/>
    </source>
</evidence>
<dbReference type="PANTHER" id="PTHR22854">
    <property type="entry name" value="TRYPTOPHAN BIOSYNTHESIS PROTEIN"/>
    <property type="match status" value="1"/>
</dbReference>
<dbReference type="OrthoDB" id="9804217at2"/>
<proteinExistence type="predicted"/>
<dbReference type="STRING" id="580340.Tlie_1842"/>
<evidence type="ECO:0000259" key="9">
    <source>
        <dbReference type="Pfam" id="PF00218"/>
    </source>
</evidence>
<dbReference type="UniPathway" id="UPA00035">
    <property type="reaction ID" value="UER00043"/>
</dbReference>
<evidence type="ECO:0000256" key="4">
    <source>
        <dbReference type="ARBA" id="ARBA00022605"/>
    </source>
</evidence>
<dbReference type="SUPFAM" id="SSF51366">
    <property type="entry name" value="Ribulose-phoshate binding barrel"/>
    <property type="match status" value="1"/>
</dbReference>
<keyword evidence="11" id="KW-1185">Reference proteome</keyword>
<keyword evidence="5" id="KW-0210">Decarboxylase</keyword>
<evidence type="ECO:0000256" key="1">
    <source>
        <dbReference type="ARBA" id="ARBA00001633"/>
    </source>
</evidence>
<keyword evidence="8 10" id="KW-0456">Lyase</keyword>
<evidence type="ECO:0000313" key="10">
    <source>
        <dbReference type="EMBL" id="AER67552.1"/>
    </source>
</evidence>
<dbReference type="HOGENOM" id="CLU_034247_2_1_0"/>
<dbReference type="Gene3D" id="3.20.20.70">
    <property type="entry name" value="Aldolase class I"/>
    <property type="match status" value="1"/>
</dbReference>
<comment type="catalytic activity">
    <reaction evidence="1">
        <text>1-(2-carboxyphenylamino)-1-deoxy-D-ribulose 5-phosphate + H(+) = (1S,2R)-1-C-(indol-3-yl)glycerol 3-phosphate + CO2 + H2O</text>
        <dbReference type="Rhea" id="RHEA:23476"/>
        <dbReference type="ChEBI" id="CHEBI:15377"/>
        <dbReference type="ChEBI" id="CHEBI:15378"/>
        <dbReference type="ChEBI" id="CHEBI:16526"/>
        <dbReference type="ChEBI" id="CHEBI:58613"/>
        <dbReference type="ChEBI" id="CHEBI:58866"/>
        <dbReference type="EC" id="4.1.1.48"/>
    </reaction>
</comment>
<dbReference type="eggNOG" id="COG0134">
    <property type="taxonomic scope" value="Bacteria"/>
</dbReference>
<evidence type="ECO:0000256" key="5">
    <source>
        <dbReference type="ARBA" id="ARBA00022793"/>
    </source>
</evidence>
<gene>
    <name evidence="10" type="ordered locus">Tlie_1842</name>
</gene>
<evidence type="ECO:0000313" key="11">
    <source>
        <dbReference type="Proteomes" id="UP000005868"/>
    </source>
</evidence>
<dbReference type="Pfam" id="PF00218">
    <property type="entry name" value="IGPS"/>
    <property type="match status" value="1"/>
</dbReference>